<dbReference type="GO" id="GO:0019344">
    <property type="term" value="P:cysteine biosynthetic process"/>
    <property type="evidence" value="ECO:0007669"/>
    <property type="project" value="TreeGrafter"/>
</dbReference>
<name>A0A1Y2K3Q8_9PROT</name>
<evidence type="ECO:0000256" key="9">
    <source>
        <dbReference type="ARBA" id="ARBA00023136"/>
    </source>
</evidence>
<dbReference type="PANTHER" id="PTHR37468">
    <property type="entry name" value="SULFATE TRANSPORTER CYSZ"/>
    <property type="match status" value="1"/>
</dbReference>
<keyword evidence="4" id="KW-0997">Cell inner membrane</keyword>
<dbReference type="InterPro" id="IPR059112">
    <property type="entry name" value="CysZ/EI24"/>
</dbReference>
<comment type="caution">
    <text evidence="11">The sequence shown here is derived from an EMBL/GenBank/DDBJ whole genome shotgun (WGS) entry which is preliminary data.</text>
</comment>
<evidence type="ECO:0000256" key="8">
    <source>
        <dbReference type="ARBA" id="ARBA00023032"/>
    </source>
</evidence>
<organism evidence="11 12">
    <name type="scientific">Magnetofaba australis IT-1</name>
    <dbReference type="NCBI Taxonomy" id="1434232"/>
    <lineage>
        <taxon>Bacteria</taxon>
        <taxon>Pseudomonadati</taxon>
        <taxon>Pseudomonadota</taxon>
        <taxon>Magnetococcia</taxon>
        <taxon>Magnetococcales</taxon>
        <taxon>Magnetococcaceae</taxon>
        <taxon>Magnetofaba</taxon>
    </lineage>
</organism>
<dbReference type="NCBIfam" id="NF003433">
    <property type="entry name" value="PRK04949.1"/>
    <property type="match status" value="1"/>
</dbReference>
<reference evidence="11 12" key="1">
    <citation type="journal article" date="2016" name="BMC Genomics">
        <title>Combined genomic and structural analyses of a cultured magnetotactic bacterium reveals its niche adaptation to a dynamic environment.</title>
        <authorList>
            <person name="Araujo A.C."/>
            <person name="Morillo V."/>
            <person name="Cypriano J."/>
            <person name="Teixeira L.C."/>
            <person name="Leao P."/>
            <person name="Lyra S."/>
            <person name="Almeida L.G."/>
            <person name="Bazylinski D.A."/>
            <person name="Vasconcellos A.T."/>
            <person name="Abreu F."/>
            <person name="Lins U."/>
        </authorList>
    </citation>
    <scope>NUCLEOTIDE SEQUENCE [LARGE SCALE GENOMIC DNA]</scope>
    <source>
        <strain evidence="11 12">IT-1</strain>
    </source>
</reference>
<evidence type="ECO:0000256" key="1">
    <source>
        <dbReference type="ARBA" id="ARBA00004141"/>
    </source>
</evidence>
<dbReference type="Proteomes" id="UP000194003">
    <property type="component" value="Unassembled WGS sequence"/>
</dbReference>
<dbReference type="EMBL" id="LVJN01000020">
    <property type="protein sequence ID" value="OSM02562.1"/>
    <property type="molecule type" value="Genomic_DNA"/>
</dbReference>
<feature type="transmembrane region" description="Helical" evidence="10">
    <location>
        <begin position="52"/>
        <end position="81"/>
    </location>
</feature>
<keyword evidence="5" id="KW-0028">Amino-acid biosynthesis</keyword>
<dbReference type="STRING" id="1434232.MAIT1_02732"/>
<evidence type="ECO:0000256" key="7">
    <source>
        <dbReference type="ARBA" id="ARBA00022989"/>
    </source>
</evidence>
<dbReference type="PANTHER" id="PTHR37468:SF1">
    <property type="entry name" value="SULFATE TRANSPORTER CYSZ"/>
    <property type="match status" value="1"/>
</dbReference>
<dbReference type="InterPro" id="IPR050480">
    <property type="entry name" value="CysZ-like"/>
</dbReference>
<feature type="transmembrane region" description="Helical" evidence="10">
    <location>
        <begin position="190"/>
        <end position="207"/>
    </location>
</feature>
<accession>A0A1Y2K3Q8</accession>
<sequence>MGLLLNPKVLPFVAVPLLINAVLFGAGFYYGYEWAQAQAAQYIAALPSWLQWLEWLVGPLFVVMFLLFLFYGFTVLANLIGAPFNSVLAARVEALLTGTEPGDDATFAQALKSAPGAILDELGKILYMLRWVIPLAILTLIGLFIPFLSPLAALAWLLFGAWMLAVEYGDFPMGNHGYKGKQMRRILRASWMNSMGFGGAALVMTLIPGLNLIAMPASVAGATAMWAQGLAQSSAARKDIAA</sequence>
<evidence type="ECO:0000256" key="4">
    <source>
        <dbReference type="ARBA" id="ARBA00022519"/>
    </source>
</evidence>
<keyword evidence="12" id="KW-1185">Reference proteome</keyword>
<protein>
    <submittedName>
        <fullName evidence="11">Putative CysZ protein</fullName>
    </submittedName>
</protein>
<feature type="transmembrane region" description="Helical" evidence="10">
    <location>
        <begin position="12"/>
        <end position="32"/>
    </location>
</feature>
<evidence type="ECO:0000256" key="2">
    <source>
        <dbReference type="ARBA" id="ARBA00022448"/>
    </source>
</evidence>
<evidence type="ECO:0000256" key="10">
    <source>
        <dbReference type="SAM" id="Phobius"/>
    </source>
</evidence>
<evidence type="ECO:0000256" key="5">
    <source>
        <dbReference type="ARBA" id="ARBA00022605"/>
    </source>
</evidence>
<dbReference type="GO" id="GO:0009675">
    <property type="term" value="F:high-affinity sulfate:proton symporter activity"/>
    <property type="evidence" value="ECO:0007669"/>
    <property type="project" value="TreeGrafter"/>
</dbReference>
<dbReference type="Pfam" id="PF07264">
    <property type="entry name" value="EI24"/>
    <property type="match status" value="1"/>
</dbReference>
<dbReference type="GO" id="GO:0000103">
    <property type="term" value="P:sulfate assimilation"/>
    <property type="evidence" value="ECO:0007669"/>
    <property type="project" value="TreeGrafter"/>
</dbReference>
<keyword evidence="8" id="KW-0764">Sulfate transport</keyword>
<evidence type="ECO:0000256" key="6">
    <source>
        <dbReference type="ARBA" id="ARBA00022692"/>
    </source>
</evidence>
<keyword evidence="7 10" id="KW-1133">Transmembrane helix</keyword>
<evidence type="ECO:0000256" key="3">
    <source>
        <dbReference type="ARBA" id="ARBA00022475"/>
    </source>
</evidence>
<comment type="subcellular location">
    <subcellularLocation>
        <location evidence="1">Membrane</location>
        <topology evidence="1">Multi-pass membrane protein</topology>
    </subcellularLocation>
</comment>
<gene>
    <name evidence="11" type="ORF">MAIT1_02732</name>
</gene>
<dbReference type="AlphaFoldDB" id="A0A1Y2K3Q8"/>
<keyword evidence="2" id="KW-0813">Transport</keyword>
<proteinExistence type="predicted"/>
<keyword evidence="9 10" id="KW-0472">Membrane</keyword>
<dbReference type="GO" id="GO:0005886">
    <property type="term" value="C:plasma membrane"/>
    <property type="evidence" value="ECO:0007669"/>
    <property type="project" value="TreeGrafter"/>
</dbReference>
<evidence type="ECO:0000313" key="12">
    <source>
        <dbReference type="Proteomes" id="UP000194003"/>
    </source>
</evidence>
<keyword evidence="3" id="KW-1003">Cell membrane</keyword>
<keyword evidence="6 10" id="KW-0812">Transmembrane</keyword>
<evidence type="ECO:0000313" key="11">
    <source>
        <dbReference type="EMBL" id="OSM02562.1"/>
    </source>
</evidence>